<reference evidence="2" key="1">
    <citation type="submission" date="2013-07" db="EMBL/GenBank/DDBJ databases">
        <title>The Genome Sequence of Cryptococcus bestiolae CBS10118.</title>
        <authorList>
            <consortium name="The Broad Institute Genome Sequencing Platform"/>
            <person name="Cuomo C."/>
            <person name="Litvintseva A."/>
            <person name="Chen Y."/>
            <person name="Heitman J."/>
            <person name="Sun S."/>
            <person name="Springer D."/>
            <person name="Dromer F."/>
            <person name="Young S.K."/>
            <person name="Zeng Q."/>
            <person name="Gargeya S."/>
            <person name="Fitzgerald M."/>
            <person name="Abouelleil A."/>
            <person name="Alvarado L."/>
            <person name="Berlin A.M."/>
            <person name="Chapman S.B."/>
            <person name="Dewar J."/>
            <person name="Goldberg J."/>
            <person name="Griggs A."/>
            <person name="Gujja S."/>
            <person name="Hansen M."/>
            <person name="Howarth C."/>
            <person name="Imamovic A."/>
            <person name="Larimer J."/>
            <person name="McCowan C."/>
            <person name="Murphy C."/>
            <person name="Pearson M."/>
            <person name="Priest M."/>
            <person name="Roberts A."/>
            <person name="Saif S."/>
            <person name="Shea T."/>
            <person name="Sykes S."/>
            <person name="Wortman J."/>
            <person name="Nusbaum C."/>
            <person name="Birren B."/>
        </authorList>
    </citation>
    <scope>NUCLEOTIDE SEQUENCE [LARGE SCALE GENOMIC DNA]</scope>
    <source>
        <strain evidence="2">CBS 10118</strain>
    </source>
</reference>
<accession>A0A1B9G9C4</accession>
<feature type="compositionally biased region" description="Low complexity" evidence="1">
    <location>
        <begin position="56"/>
        <end position="69"/>
    </location>
</feature>
<keyword evidence="4" id="KW-1185">Reference proteome</keyword>
<dbReference type="EMBL" id="CP144542">
    <property type="protein sequence ID" value="WVW81788.1"/>
    <property type="molecule type" value="Genomic_DNA"/>
</dbReference>
<reference evidence="3" key="2">
    <citation type="submission" date="2013-07" db="EMBL/GenBank/DDBJ databases">
        <authorList>
            <consortium name="The Broad Institute Genome Sequencing Platform"/>
            <person name="Cuomo C."/>
            <person name="Litvintseva A."/>
            <person name="Chen Y."/>
            <person name="Heitman J."/>
            <person name="Sun S."/>
            <person name="Springer D."/>
            <person name="Dromer F."/>
            <person name="Young S.K."/>
            <person name="Zeng Q."/>
            <person name="Gargeya S."/>
            <person name="Fitzgerald M."/>
            <person name="Abouelleil A."/>
            <person name="Alvarado L."/>
            <person name="Berlin A.M."/>
            <person name="Chapman S.B."/>
            <person name="Dewar J."/>
            <person name="Goldberg J."/>
            <person name="Griggs A."/>
            <person name="Gujja S."/>
            <person name="Hansen M."/>
            <person name="Howarth C."/>
            <person name="Imamovic A."/>
            <person name="Larimer J."/>
            <person name="McCowan C."/>
            <person name="Murphy C."/>
            <person name="Pearson M."/>
            <person name="Priest M."/>
            <person name="Roberts A."/>
            <person name="Saif S."/>
            <person name="Shea T."/>
            <person name="Sykes S."/>
            <person name="Wortman J."/>
            <person name="Nusbaum C."/>
            <person name="Birren B."/>
        </authorList>
    </citation>
    <scope>NUCLEOTIDE SEQUENCE</scope>
    <source>
        <strain evidence="3">CBS 10118</strain>
    </source>
</reference>
<dbReference type="EMBL" id="KI894019">
    <property type="protein sequence ID" value="OCF27645.1"/>
    <property type="molecule type" value="Genomic_DNA"/>
</dbReference>
<dbReference type="VEuPathDB" id="FungiDB:I302_02489"/>
<name>A0A1B9G9C4_9TREE</name>
<evidence type="ECO:0000313" key="4">
    <source>
        <dbReference type="Proteomes" id="UP000092730"/>
    </source>
</evidence>
<organism evidence="2">
    <name type="scientific">Kwoniella bestiolae CBS 10118</name>
    <dbReference type="NCBI Taxonomy" id="1296100"/>
    <lineage>
        <taxon>Eukaryota</taxon>
        <taxon>Fungi</taxon>
        <taxon>Dikarya</taxon>
        <taxon>Basidiomycota</taxon>
        <taxon>Agaricomycotina</taxon>
        <taxon>Tremellomycetes</taxon>
        <taxon>Tremellales</taxon>
        <taxon>Cryptococcaceae</taxon>
        <taxon>Kwoniella</taxon>
    </lineage>
</organism>
<dbReference type="AlphaFoldDB" id="A0A1B9G9C4"/>
<evidence type="ECO:0000256" key="1">
    <source>
        <dbReference type="SAM" id="MobiDB-lite"/>
    </source>
</evidence>
<evidence type="ECO:0000313" key="2">
    <source>
        <dbReference type="EMBL" id="OCF27645.1"/>
    </source>
</evidence>
<proteinExistence type="predicted"/>
<feature type="compositionally biased region" description="Basic and acidic residues" evidence="1">
    <location>
        <begin position="157"/>
        <end position="187"/>
    </location>
</feature>
<reference evidence="3" key="4">
    <citation type="submission" date="2024-02" db="EMBL/GenBank/DDBJ databases">
        <title>Comparative genomics of Cryptococcus and Kwoniella reveals pathogenesis evolution and contrasting modes of karyotype evolution via chromosome fusion or intercentromeric recombination.</title>
        <authorList>
            <person name="Coelho M.A."/>
            <person name="David-Palma M."/>
            <person name="Shea T."/>
            <person name="Bowers K."/>
            <person name="McGinley-Smith S."/>
            <person name="Mohammad A.W."/>
            <person name="Gnirke A."/>
            <person name="Yurkov A.M."/>
            <person name="Nowrousian M."/>
            <person name="Sun S."/>
            <person name="Cuomo C.A."/>
            <person name="Heitman J."/>
        </authorList>
    </citation>
    <scope>NUCLEOTIDE SEQUENCE</scope>
    <source>
        <strain evidence="3">CBS 10118</strain>
    </source>
</reference>
<dbReference type="RefSeq" id="XP_019048715.1">
    <property type="nucleotide sequence ID" value="XM_019189153.1"/>
</dbReference>
<gene>
    <name evidence="2" type="ORF">I302_02489</name>
    <name evidence="3" type="ORF">I302_103785</name>
</gene>
<evidence type="ECO:0000313" key="3">
    <source>
        <dbReference type="EMBL" id="WVW81788.1"/>
    </source>
</evidence>
<protein>
    <submittedName>
        <fullName evidence="2">Uncharacterized protein</fullName>
    </submittedName>
</protein>
<feature type="region of interest" description="Disordered" evidence="1">
    <location>
        <begin position="1"/>
        <end position="77"/>
    </location>
</feature>
<sequence length="187" mass="20476">MSDDTEDGETQTQARSSSGRSSSRSKRRRPSSRSSDDDHDSGYESSEGGDTKRPKTSSSSRSGKSSSSSRDTHGKDLAYIMKAAQSLSQVTEEGIKKSGFEDCEKSIKLIRKLRGELEGKSEKWMKRAEEITRDEDEVSARRKKTIEELKSGSAGESKSEDGGSKDGDSKEGSKDDEKTEDSKDGDK</sequence>
<dbReference type="KEGG" id="kbi:30206888"/>
<reference evidence="2" key="3">
    <citation type="submission" date="2014-01" db="EMBL/GenBank/DDBJ databases">
        <title>Evolution of pathogenesis and genome organization in the Tremellales.</title>
        <authorList>
            <person name="Cuomo C."/>
            <person name="Litvintseva A."/>
            <person name="Heitman J."/>
            <person name="Chen Y."/>
            <person name="Sun S."/>
            <person name="Springer D."/>
            <person name="Dromer F."/>
            <person name="Young S."/>
            <person name="Zeng Q."/>
            <person name="Chapman S."/>
            <person name="Gujja S."/>
            <person name="Saif S."/>
            <person name="Birren B."/>
        </authorList>
    </citation>
    <scope>NUCLEOTIDE SEQUENCE</scope>
    <source>
        <strain evidence="2">CBS 10118</strain>
    </source>
</reference>
<dbReference type="Proteomes" id="UP000092730">
    <property type="component" value="Chromosome 2"/>
</dbReference>
<feature type="compositionally biased region" description="Basic and acidic residues" evidence="1">
    <location>
        <begin position="114"/>
        <end position="131"/>
    </location>
</feature>
<dbReference type="GeneID" id="30206888"/>
<feature type="region of interest" description="Disordered" evidence="1">
    <location>
        <begin position="114"/>
        <end position="187"/>
    </location>
</feature>